<dbReference type="InterPro" id="IPR038727">
    <property type="entry name" value="NadR/Ttd14_AAA_dom"/>
</dbReference>
<protein>
    <recommendedName>
        <fullName evidence="1">NadR/Ttd14 AAA domain-containing protein</fullName>
    </recommendedName>
</protein>
<dbReference type="Gene3D" id="3.40.50.300">
    <property type="entry name" value="P-loop containing nucleotide triphosphate hydrolases"/>
    <property type="match status" value="1"/>
</dbReference>
<dbReference type="InterPro" id="IPR027417">
    <property type="entry name" value="P-loop_NTPase"/>
</dbReference>
<dbReference type="EMBL" id="FLUO01000001">
    <property type="protein sequence ID" value="SBW03221.1"/>
    <property type="molecule type" value="Genomic_DNA"/>
</dbReference>
<dbReference type="Pfam" id="PF13521">
    <property type="entry name" value="AAA_28"/>
    <property type="match status" value="1"/>
</dbReference>
<evidence type="ECO:0000313" key="2">
    <source>
        <dbReference type="EMBL" id="SBW03221.1"/>
    </source>
</evidence>
<proteinExistence type="predicted"/>
<dbReference type="SUPFAM" id="SSF52540">
    <property type="entry name" value="P-loop containing nucleoside triphosphate hydrolases"/>
    <property type="match status" value="1"/>
</dbReference>
<name>A0A212JUU3_9PROT</name>
<reference evidence="2" key="1">
    <citation type="submission" date="2016-04" db="EMBL/GenBank/DDBJ databases">
        <authorList>
            <person name="Evans L.H."/>
            <person name="Alamgir A."/>
            <person name="Owens N."/>
            <person name="Weber N.D."/>
            <person name="Virtaneva K."/>
            <person name="Barbian K."/>
            <person name="Babar A."/>
            <person name="Rosenke K."/>
        </authorList>
    </citation>
    <scope>NUCLEOTIDE SEQUENCE</scope>
    <source>
        <strain evidence="2">86</strain>
    </source>
</reference>
<gene>
    <name evidence="2" type="ORF">KL86APRO_11696</name>
</gene>
<feature type="domain" description="NadR/Ttd14 AAA" evidence="1">
    <location>
        <begin position="6"/>
        <end position="169"/>
    </location>
</feature>
<accession>A0A212JUU3</accession>
<dbReference type="AlphaFoldDB" id="A0A212JUU3"/>
<sequence>MSDRFFVVTGGPGSGKTTLIDALAALGFRHMPEAGRAIIRDQRRIGGNALPWGDRAAFAELMLAWEMRSWSEALAHPGPVIFDRGVPDVIGYLDLCGLPVPEHVARAAKIFRYARTVFVAPPWREIFTGDAERTQDFAEAEATHAAMLRTYAALGYEPVPLPFATVNARAAAVAEHIASQFASATPGDSRSDHRDAFRRP</sequence>
<evidence type="ECO:0000259" key="1">
    <source>
        <dbReference type="Pfam" id="PF13521"/>
    </source>
</evidence>
<organism evidence="2">
    <name type="scientific">uncultured Alphaproteobacteria bacterium</name>
    <dbReference type="NCBI Taxonomy" id="91750"/>
    <lineage>
        <taxon>Bacteria</taxon>
        <taxon>Pseudomonadati</taxon>
        <taxon>Pseudomonadota</taxon>
        <taxon>Alphaproteobacteria</taxon>
        <taxon>environmental samples</taxon>
    </lineage>
</organism>